<dbReference type="RefSeq" id="WP_101575209.1">
    <property type="nucleotide sequence ID" value="NZ_PGVA01000001.1"/>
</dbReference>
<gene>
    <name evidence="6" type="ORF">CU635_00445</name>
    <name evidence="7" type="ORF">CVD25_18060</name>
</gene>
<dbReference type="Pfam" id="PF01321">
    <property type="entry name" value="Creatinase_N"/>
    <property type="match status" value="1"/>
</dbReference>
<dbReference type="InterPro" id="IPR000994">
    <property type="entry name" value="Pept_M24"/>
</dbReference>
<evidence type="ECO:0000313" key="9">
    <source>
        <dbReference type="Proteomes" id="UP000235114"/>
    </source>
</evidence>
<keyword evidence="2" id="KW-0378">Hydrolase</keyword>
<evidence type="ECO:0000256" key="3">
    <source>
        <dbReference type="RuleBase" id="RU000590"/>
    </source>
</evidence>
<keyword evidence="9" id="KW-1185">Reference proteome</keyword>
<organism evidence="6 8">
    <name type="scientific">Bacillus canaveralius</name>
    <dbReference type="NCBI Taxonomy" id="1403243"/>
    <lineage>
        <taxon>Bacteria</taxon>
        <taxon>Bacillati</taxon>
        <taxon>Bacillota</taxon>
        <taxon>Bacilli</taxon>
        <taxon>Bacillales</taxon>
        <taxon>Bacillaceae</taxon>
        <taxon>Bacillus</taxon>
    </lineage>
</organism>
<dbReference type="CDD" id="cd01092">
    <property type="entry name" value="APP-like"/>
    <property type="match status" value="1"/>
</dbReference>
<dbReference type="SUPFAM" id="SSF53092">
    <property type="entry name" value="Creatinase/prolidase N-terminal domain"/>
    <property type="match status" value="1"/>
</dbReference>
<dbReference type="InterPro" id="IPR036005">
    <property type="entry name" value="Creatinase/aminopeptidase-like"/>
</dbReference>
<dbReference type="GO" id="GO:0004177">
    <property type="term" value="F:aminopeptidase activity"/>
    <property type="evidence" value="ECO:0007669"/>
    <property type="project" value="UniProtKB-KW"/>
</dbReference>
<keyword evidence="6" id="KW-0645">Protease</keyword>
<sequence>MVYQNRIKKVQRLLEEAKLDAAVITSPPNFFYFSGTWLDSHERLQAIVIPKEGKATMVVHEMSKEEVHPADLFDTVFWKDGDFSLELLAKVLPDRGTISIDNQWPSQNLLSLMNLNSQLTFVDSTKVIGKARLNKDDQEVELLTRSGAIADEVMEQIFTFIKPGITEKQVVDELKRLFSLRGVNELSFNPIVGAGANGAIPHHQSDDTIIAEGDLVVIDMGGIKDHYCSDMTRTVLVGGEATEEMQKVYETVKRAHEEAVKAVKPGIPLKEIDRTARDIISKEGYGPYFTHRTGHGLGIEVHEEPFVTSNNDQLLEEGMVISVEPGIYLSGKFGVRIEDIVVVTASGSKRFNNVNRDLINTVNGSTLQVLKWQGTPKF</sequence>
<dbReference type="InterPro" id="IPR001131">
    <property type="entry name" value="Peptidase_M24B_aminopep-P_CS"/>
</dbReference>
<evidence type="ECO:0000256" key="2">
    <source>
        <dbReference type="ARBA" id="ARBA00022801"/>
    </source>
</evidence>
<dbReference type="Gene3D" id="3.90.230.10">
    <property type="entry name" value="Creatinase/methionine aminopeptidase superfamily"/>
    <property type="match status" value="1"/>
</dbReference>
<comment type="similarity">
    <text evidence="3">Belongs to the peptidase M24B family.</text>
</comment>
<dbReference type="PROSITE" id="PS00491">
    <property type="entry name" value="PROLINE_PEPTIDASE"/>
    <property type="match status" value="1"/>
</dbReference>
<dbReference type="PANTHER" id="PTHR46112">
    <property type="entry name" value="AMINOPEPTIDASE"/>
    <property type="match status" value="1"/>
</dbReference>
<feature type="domain" description="Peptidase M24" evidence="4">
    <location>
        <begin position="142"/>
        <end position="345"/>
    </location>
</feature>
<keyword evidence="1 3" id="KW-0479">Metal-binding</keyword>
<dbReference type="SUPFAM" id="SSF55920">
    <property type="entry name" value="Creatinase/aminopeptidase"/>
    <property type="match status" value="1"/>
</dbReference>
<dbReference type="OrthoDB" id="9806388at2"/>
<evidence type="ECO:0000259" key="5">
    <source>
        <dbReference type="Pfam" id="PF01321"/>
    </source>
</evidence>
<accession>A0A2N5GSQ3</accession>
<dbReference type="InterPro" id="IPR029149">
    <property type="entry name" value="Creatin/AminoP/Spt16_N"/>
</dbReference>
<keyword evidence="6" id="KW-0031">Aminopeptidase</keyword>
<proteinExistence type="inferred from homology"/>
<dbReference type="Proteomes" id="UP000235114">
    <property type="component" value="Unassembled WGS sequence"/>
</dbReference>
<reference evidence="6 8" key="1">
    <citation type="submission" date="2017-11" db="EMBL/GenBank/DDBJ databases">
        <title>Comparitive Functional Genomics of Dry Heat Resistant strains isolated from the Viking Spacecraft.</title>
        <authorList>
            <person name="Seuylemezian A."/>
            <person name="Cooper K."/>
            <person name="Vaishampayan P."/>
        </authorList>
    </citation>
    <scope>NUCLEOTIDE SEQUENCE [LARGE SCALE GENOMIC DNA]</scope>
    <source>
        <strain evidence="6 8">M4.6</strain>
    </source>
</reference>
<name>A0A2N5GSQ3_9BACI</name>
<dbReference type="Pfam" id="PF00557">
    <property type="entry name" value="Peptidase_M24"/>
    <property type="match status" value="1"/>
</dbReference>
<dbReference type="EMBL" id="PGVD01000056">
    <property type="protein sequence ID" value="PLR92740.1"/>
    <property type="molecule type" value="Genomic_DNA"/>
</dbReference>
<feature type="domain" description="Creatinase N-terminal" evidence="5">
    <location>
        <begin position="6"/>
        <end position="133"/>
    </location>
</feature>
<evidence type="ECO:0000313" key="7">
    <source>
        <dbReference type="EMBL" id="PLR92740.1"/>
    </source>
</evidence>
<dbReference type="GO" id="GO:0046872">
    <property type="term" value="F:metal ion binding"/>
    <property type="evidence" value="ECO:0007669"/>
    <property type="project" value="UniProtKB-KW"/>
</dbReference>
<dbReference type="InterPro" id="IPR050659">
    <property type="entry name" value="Peptidase_M24B"/>
</dbReference>
<dbReference type="InterPro" id="IPR000587">
    <property type="entry name" value="Creatinase_N"/>
</dbReference>
<evidence type="ECO:0000313" key="8">
    <source>
        <dbReference type="Proteomes" id="UP000234951"/>
    </source>
</evidence>
<protein>
    <submittedName>
        <fullName evidence="6">Aminopeptidase P family protein</fullName>
    </submittedName>
</protein>
<evidence type="ECO:0000313" key="6">
    <source>
        <dbReference type="EMBL" id="PLR86799.1"/>
    </source>
</evidence>
<dbReference type="AlphaFoldDB" id="A0A2N5GSQ3"/>
<dbReference type="Proteomes" id="UP000234951">
    <property type="component" value="Unassembled WGS sequence"/>
</dbReference>
<comment type="caution">
    <text evidence="6">The sequence shown here is derived from an EMBL/GenBank/DDBJ whole genome shotgun (WGS) entry which is preliminary data.</text>
</comment>
<evidence type="ECO:0000259" key="4">
    <source>
        <dbReference type="Pfam" id="PF00557"/>
    </source>
</evidence>
<dbReference type="Gene3D" id="3.40.350.10">
    <property type="entry name" value="Creatinase/prolidase N-terminal domain"/>
    <property type="match status" value="1"/>
</dbReference>
<evidence type="ECO:0000256" key="1">
    <source>
        <dbReference type="ARBA" id="ARBA00022723"/>
    </source>
</evidence>
<reference evidence="7 9" key="2">
    <citation type="submission" date="2017-12" db="EMBL/GenBank/DDBJ databases">
        <title>Comparative Functional Genomics of Dry Heat Resistant strains isolated from the Viking Spacecraft.</title>
        <authorList>
            <person name="Seuylemezian A."/>
            <person name="Cooper K."/>
            <person name="Vaishampayan P."/>
        </authorList>
    </citation>
    <scope>NUCLEOTIDE SEQUENCE [LARGE SCALE GENOMIC DNA]</scope>
    <source>
        <strain evidence="7 9">ATCC 29669</strain>
    </source>
</reference>
<dbReference type="PANTHER" id="PTHR46112:SF2">
    <property type="entry name" value="XAA-PRO AMINOPEPTIDASE P-RELATED"/>
    <property type="match status" value="1"/>
</dbReference>
<dbReference type="EMBL" id="PGVA01000001">
    <property type="protein sequence ID" value="PLR86799.1"/>
    <property type="molecule type" value="Genomic_DNA"/>
</dbReference>